<dbReference type="Proteomes" id="UP000030652">
    <property type="component" value="Unassembled WGS sequence"/>
</dbReference>
<dbReference type="InterPro" id="IPR036465">
    <property type="entry name" value="vWFA_dom_sf"/>
</dbReference>
<feature type="domain" description="VWFA" evidence="2">
    <location>
        <begin position="88"/>
        <end position="313"/>
    </location>
</feature>
<gene>
    <name evidence="3" type="ORF">SCABRO_02811</name>
</gene>
<dbReference type="PANTHER" id="PTHR37464">
    <property type="entry name" value="BLL2463 PROTEIN"/>
    <property type="match status" value="1"/>
</dbReference>
<name>A0A0B0EFT8_9BACT</name>
<evidence type="ECO:0000256" key="1">
    <source>
        <dbReference type="SAM" id="Phobius"/>
    </source>
</evidence>
<dbReference type="AlphaFoldDB" id="A0A0B0EFT8"/>
<dbReference type="PROSITE" id="PS50234">
    <property type="entry name" value="VWFA"/>
    <property type="match status" value="1"/>
</dbReference>
<dbReference type="Pfam" id="PF13519">
    <property type="entry name" value="VWA_2"/>
    <property type="match status" value="1"/>
</dbReference>
<dbReference type="InterPro" id="IPR024163">
    <property type="entry name" value="Aerotolerance_reg_N"/>
</dbReference>
<organism evidence="3 4">
    <name type="scientific">Candidatus Scalindua brodae</name>
    <dbReference type="NCBI Taxonomy" id="237368"/>
    <lineage>
        <taxon>Bacteria</taxon>
        <taxon>Pseudomonadati</taxon>
        <taxon>Planctomycetota</taxon>
        <taxon>Candidatus Brocadiia</taxon>
        <taxon>Candidatus Brocadiales</taxon>
        <taxon>Candidatus Scalinduaceae</taxon>
        <taxon>Candidatus Scalindua</taxon>
    </lineage>
</organism>
<dbReference type="SMART" id="SM00327">
    <property type="entry name" value="VWA"/>
    <property type="match status" value="1"/>
</dbReference>
<dbReference type="eggNOG" id="COG2304">
    <property type="taxonomic scope" value="Bacteria"/>
</dbReference>
<sequence>MGFLNLLAFGYLASIGLVVFLYIFNKKKNIVHVSSLIPWGVLSEDTVRSKVFKIDLLFLLQILLILLLVFFLAKPYLKSSIINISGKNIVLVVDSSASMQTVEGNETRFDRARSQALKMIGKLGQWDKMMVISSNSSSRVVSDFTDDKARLNKTINDLMPKDTGTNLDEGVSLGVSFLKNAERGEMYVLTDRSASSINFTNLKSGNIKFITFGNETANVAITSLDVYQDMFKDYTEREAYVTIENYSNNSKTVRLSVFLNDEIIMEEELELAGNEQKTLSVMNLNSPGILKAVIQTDDFLSVDNNAYAIINKIKPINILLVSDNYSLKDELAKIEQSTHRIIVTHIATSEYEHEIIKDYDAAIFHKFIPDNNPNINALYITPYLHSPYSQVEDAEGSTFSSVLISEHHLVSPVKILDWNNSHPTMLHLTNLDDLDIKSAFAMKPPDWSIPLIKISDNLNDSPIAFAGWYKGKKIISLGFDLSDFDFSKSDGLRMLIMTLNIIQWLNPYEAVDNSKLLTGGQYRLNYALTESIEIVTPENEVLKYDVKEDATDENFVFNKIEYTGEYKISGTSLNTSFVANLFDANESRIAPGSIDGGEFKFEEKEVETLVKDEKTEIGKYLLLLVPFILFIEWLLYHKKVRAGTA</sequence>
<evidence type="ECO:0000313" key="4">
    <source>
        <dbReference type="Proteomes" id="UP000030652"/>
    </source>
</evidence>
<dbReference type="CDD" id="cd00198">
    <property type="entry name" value="vWFA"/>
    <property type="match status" value="1"/>
</dbReference>
<keyword evidence="1" id="KW-0472">Membrane</keyword>
<dbReference type="EMBL" id="JRYO01000196">
    <property type="protein sequence ID" value="KHE91449.1"/>
    <property type="molecule type" value="Genomic_DNA"/>
</dbReference>
<protein>
    <recommendedName>
        <fullName evidence="2">VWFA domain-containing protein</fullName>
    </recommendedName>
</protein>
<reference evidence="3 4" key="1">
    <citation type="submission" date="2014-10" db="EMBL/GenBank/DDBJ databases">
        <title>Draft genome of anammox bacterium scalindua brodae, obtained using differential coverage binning of sequence data from two enrichment reactors.</title>
        <authorList>
            <person name="Speth D.R."/>
            <person name="Russ L."/>
            <person name="Kartal B."/>
            <person name="Op den Camp H.J."/>
            <person name="Dutilh B.E."/>
            <person name="Jetten M.S."/>
        </authorList>
    </citation>
    <scope>NUCLEOTIDE SEQUENCE [LARGE SCALE GENOMIC DNA]</scope>
    <source>
        <strain evidence="3">RU1</strain>
    </source>
</reference>
<dbReference type="Pfam" id="PF07584">
    <property type="entry name" value="BatA"/>
    <property type="match status" value="1"/>
</dbReference>
<accession>A0A0B0EFT8</accession>
<comment type="caution">
    <text evidence="3">The sequence shown here is derived from an EMBL/GenBank/DDBJ whole genome shotgun (WGS) entry which is preliminary data.</text>
</comment>
<feature type="transmembrane region" description="Helical" evidence="1">
    <location>
        <begin position="6"/>
        <end position="24"/>
    </location>
</feature>
<evidence type="ECO:0000259" key="2">
    <source>
        <dbReference type="PROSITE" id="PS50234"/>
    </source>
</evidence>
<dbReference type="PANTHER" id="PTHR37464:SF1">
    <property type="entry name" value="BLL2463 PROTEIN"/>
    <property type="match status" value="1"/>
</dbReference>
<feature type="transmembrane region" description="Helical" evidence="1">
    <location>
        <begin position="56"/>
        <end position="77"/>
    </location>
</feature>
<keyword evidence="1" id="KW-1133">Transmembrane helix</keyword>
<dbReference type="InterPro" id="IPR002035">
    <property type="entry name" value="VWF_A"/>
</dbReference>
<keyword evidence="1" id="KW-0812">Transmembrane</keyword>
<dbReference type="SUPFAM" id="SSF53300">
    <property type="entry name" value="vWA-like"/>
    <property type="match status" value="1"/>
</dbReference>
<proteinExistence type="predicted"/>
<dbReference type="Gene3D" id="3.40.50.410">
    <property type="entry name" value="von Willebrand factor, type A domain"/>
    <property type="match status" value="1"/>
</dbReference>
<evidence type="ECO:0000313" key="3">
    <source>
        <dbReference type="EMBL" id="KHE91449.1"/>
    </source>
</evidence>